<evidence type="ECO:0000313" key="4">
    <source>
        <dbReference type="EMBL" id="KAJ7967139.1"/>
    </source>
</evidence>
<gene>
    <name evidence="4" type="ORF">O6P43_011438</name>
</gene>
<keyword evidence="5" id="KW-1185">Reference proteome</keyword>
<comment type="caution">
    <text evidence="4">The sequence shown here is derived from an EMBL/GenBank/DDBJ whole genome shotgun (WGS) entry which is preliminary data.</text>
</comment>
<protein>
    <submittedName>
        <fullName evidence="4">Ubiquitin-conjugating enzyme</fullName>
    </submittedName>
</protein>
<dbReference type="EMBL" id="JARAOO010000005">
    <property type="protein sequence ID" value="KAJ7967139.1"/>
    <property type="molecule type" value="Genomic_DNA"/>
</dbReference>
<dbReference type="AlphaFoldDB" id="A0AAD7PU15"/>
<organism evidence="4 5">
    <name type="scientific">Quillaja saponaria</name>
    <name type="common">Soap bark tree</name>
    <dbReference type="NCBI Taxonomy" id="32244"/>
    <lineage>
        <taxon>Eukaryota</taxon>
        <taxon>Viridiplantae</taxon>
        <taxon>Streptophyta</taxon>
        <taxon>Embryophyta</taxon>
        <taxon>Tracheophyta</taxon>
        <taxon>Spermatophyta</taxon>
        <taxon>Magnoliopsida</taxon>
        <taxon>eudicotyledons</taxon>
        <taxon>Gunneridae</taxon>
        <taxon>Pentapetalae</taxon>
        <taxon>rosids</taxon>
        <taxon>fabids</taxon>
        <taxon>Fabales</taxon>
        <taxon>Quillajaceae</taxon>
        <taxon>Quillaja</taxon>
    </lineage>
</organism>
<feature type="compositionally biased region" description="Low complexity" evidence="3">
    <location>
        <begin position="113"/>
        <end position="128"/>
    </location>
</feature>
<keyword evidence="1" id="KW-0808">Transferase</keyword>
<evidence type="ECO:0000256" key="3">
    <source>
        <dbReference type="SAM" id="MobiDB-lite"/>
    </source>
</evidence>
<evidence type="ECO:0000256" key="1">
    <source>
        <dbReference type="ARBA" id="ARBA00022679"/>
    </source>
</evidence>
<reference evidence="4" key="1">
    <citation type="journal article" date="2023" name="Science">
        <title>Elucidation of the pathway for biosynthesis of saponin adjuvants from the soapbark tree.</title>
        <authorList>
            <person name="Reed J."/>
            <person name="Orme A."/>
            <person name="El-Demerdash A."/>
            <person name="Owen C."/>
            <person name="Martin L.B.B."/>
            <person name="Misra R.C."/>
            <person name="Kikuchi S."/>
            <person name="Rejzek M."/>
            <person name="Martin A.C."/>
            <person name="Harkess A."/>
            <person name="Leebens-Mack J."/>
            <person name="Louveau T."/>
            <person name="Stephenson M.J."/>
            <person name="Osbourn A."/>
        </authorList>
    </citation>
    <scope>NUCLEOTIDE SEQUENCE</scope>
    <source>
        <strain evidence="4">S10</strain>
    </source>
</reference>
<evidence type="ECO:0000313" key="5">
    <source>
        <dbReference type="Proteomes" id="UP001163823"/>
    </source>
</evidence>
<accession>A0AAD7PU15</accession>
<sequence>MITDGGSFPQHDNFREDNDSTTNASNISSSDNGALTISLPIHTNVNFESNESNKIGEVSYKKNNIPYIYQQDVRSNANGMTGIGTELAGDGDSDSSITDDEENEVGADTEGGNDSNSDANRNSDVNVDGDPTGQVGVVVDVNIAADLLAPDGSIIKDVSSKDLKRVRDFIVDNSGGHEFVAEQHVVEKTSHEGNDPCETRCVGVVEKYRCQGADSLCEQDEPNEAKRDTSGAETCMDFSDISSVGNITGLKNGDIEAKWVDGMDFEVLVEEHFKRRGYCILKACDAYMKSCLIGSLTKDATMSGKSNQNSNSVGFKLMLAKIAPKLFSVLTEVGADCHEFKHLQQPASISRVINPIFV</sequence>
<dbReference type="GO" id="GO:0061631">
    <property type="term" value="F:ubiquitin conjugating enzyme activity"/>
    <property type="evidence" value="ECO:0007669"/>
    <property type="project" value="TreeGrafter"/>
</dbReference>
<feature type="region of interest" description="Disordered" evidence="3">
    <location>
        <begin position="1"/>
        <end position="32"/>
    </location>
</feature>
<feature type="region of interest" description="Disordered" evidence="3">
    <location>
        <begin position="80"/>
        <end position="132"/>
    </location>
</feature>
<name>A0AAD7PU15_QUISA</name>
<evidence type="ECO:0000256" key="2">
    <source>
        <dbReference type="ARBA" id="ARBA00022786"/>
    </source>
</evidence>
<keyword evidence="2" id="KW-0833">Ubl conjugation pathway</keyword>
<dbReference type="PANTHER" id="PTHR46116">
    <property type="entry name" value="(E3-INDEPENDENT) E2 UBIQUITIN-CONJUGATING ENZYME"/>
    <property type="match status" value="1"/>
</dbReference>
<feature type="compositionally biased region" description="Acidic residues" evidence="3">
    <location>
        <begin position="89"/>
        <end position="107"/>
    </location>
</feature>
<dbReference type="PANTHER" id="PTHR46116:SF21">
    <property type="entry name" value="UBIQUITIN-CONJUGATING ENZYME E2 23-RELATED"/>
    <property type="match status" value="1"/>
</dbReference>
<dbReference type="Proteomes" id="UP001163823">
    <property type="component" value="Chromosome 5"/>
</dbReference>
<proteinExistence type="predicted"/>
<feature type="compositionally biased region" description="Polar residues" evidence="3">
    <location>
        <begin position="20"/>
        <end position="32"/>
    </location>
</feature>
<dbReference type="KEGG" id="qsa:O6P43_011438"/>